<dbReference type="Gene3D" id="3.30.565.10">
    <property type="entry name" value="Histidine kinase-like ATPase, C-terminal domain"/>
    <property type="match status" value="1"/>
</dbReference>
<evidence type="ECO:0000313" key="21">
    <source>
        <dbReference type="EMBL" id="KFB77714.1"/>
    </source>
</evidence>
<dbReference type="InterPro" id="IPR001610">
    <property type="entry name" value="PAC"/>
</dbReference>
<keyword evidence="15" id="KW-1133">Transmembrane helix</keyword>
<evidence type="ECO:0000256" key="4">
    <source>
        <dbReference type="ARBA" id="ARBA00022679"/>
    </source>
</evidence>
<feature type="domain" description="PAS" evidence="18">
    <location>
        <begin position="603"/>
        <end position="673"/>
    </location>
</feature>
<feature type="domain" description="PAS" evidence="18">
    <location>
        <begin position="320"/>
        <end position="375"/>
    </location>
</feature>
<keyword evidence="22" id="KW-1185">Reference proteome</keyword>
<evidence type="ECO:0000256" key="6">
    <source>
        <dbReference type="ARBA" id="ARBA00022777"/>
    </source>
</evidence>
<proteinExistence type="predicted"/>
<dbReference type="GO" id="GO:0000155">
    <property type="term" value="F:phosphorelay sensor kinase activity"/>
    <property type="evidence" value="ECO:0007669"/>
    <property type="project" value="InterPro"/>
</dbReference>
<dbReference type="Pfam" id="PF01627">
    <property type="entry name" value="Hpt"/>
    <property type="match status" value="1"/>
</dbReference>
<feature type="transmembrane region" description="Helical" evidence="15">
    <location>
        <begin position="12"/>
        <end position="30"/>
    </location>
</feature>
<dbReference type="Gene3D" id="3.30.450.20">
    <property type="entry name" value="PAS domain"/>
    <property type="match status" value="4"/>
</dbReference>
<dbReference type="InterPro" id="IPR000014">
    <property type="entry name" value="PAS"/>
</dbReference>
<dbReference type="InterPro" id="IPR036641">
    <property type="entry name" value="HPT_dom_sf"/>
</dbReference>
<dbReference type="InterPro" id="IPR036097">
    <property type="entry name" value="HisK_dim/P_sf"/>
</dbReference>
<dbReference type="PROSITE" id="PS50110">
    <property type="entry name" value="RESPONSE_REGULATORY"/>
    <property type="match status" value="1"/>
</dbReference>
<evidence type="ECO:0000259" key="16">
    <source>
        <dbReference type="PROSITE" id="PS50109"/>
    </source>
</evidence>
<dbReference type="InterPro" id="IPR000700">
    <property type="entry name" value="PAS-assoc_C"/>
</dbReference>
<evidence type="ECO:0000256" key="5">
    <source>
        <dbReference type="ARBA" id="ARBA00022741"/>
    </source>
</evidence>
<dbReference type="EC" id="2.7.13.3" evidence="2"/>
<dbReference type="InterPro" id="IPR036890">
    <property type="entry name" value="HATPase_C_sf"/>
</dbReference>
<feature type="domain" description="PAC" evidence="19">
    <location>
        <begin position="550"/>
        <end position="602"/>
    </location>
</feature>
<feature type="domain" description="PAS" evidence="18">
    <location>
        <begin position="754"/>
        <end position="800"/>
    </location>
</feature>
<keyword evidence="15" id="KW-0812">Transmembrane</keyword>
<dbReference type="InterPro" id="IPR005467">
    <property type="entry name" value="His_kinase_dom"/>
</dbReference>
<dbReference type="SMART" id="SM00086">
    <property type="entry name" value="PAC"/>
    <property type="match status" value="4"/>
</dbReference>
<dbReference type="SMART" id="SM00448">
    <property type="entry name" value="REC"/>
    <property type="match status" value="1"/>
</dbReference>
<dbReference type="Pfam" id="PF13426">
    <property type="entry name" value="PAS_9"/>
    <property type="match status" value="1"/>
</dbReference>
<dbReference type="PROSITE" id="PS50112">
    <property type="entry name" value="PAS"/>
    <property type="match status" value="3"/>
</dbReference>
<evidence type="ECO:0000313" key="22">
    <source>
        <dbReference type="Proteomes" id="UP000021315"/>
    </source>
</evidence>
<dbReference type="Pfam" id="PF08448">
    <property type="entry name" value="PAS_4"/>
    <property type="match status" value="2"/>
</dbReference>
<dbReference type="InterPro" id="IPR004358">
    <property type="entry name" value="Sig_transdc_His_kin-like_C"/>
</dbReference>
<dbReference type="InterPro" id="IPR035965">
    <property type="entry name" value="PAS-like_dom_sf"/>
</dbReference>
<evidence type="ECO:0000259" key="17">
    <source>
        <dbReference type="PROSITE" id="PS50110"/>
    </source>
</evidence>
<dbReference type="CDD" id="cd00088">
    <property type="entry name" value="HPT"/>
    <property type="match status" value="1"/>
</dbReference>
<evidence type="ECO:0000256" key="8">
    <source>
        <dbReference type="ARBA" id="ARBA00023012"/>
    </source>
</evidence>
<organism evidence="21 22">
    <name type="scientific">Candidatus Accumulibacter cognatus</name>
    <dbReference type="NCBI Taxonomy" id="2954383"/>
    <lineage>
        <taxon>Bacteria</taxon>
        <taxon>Pseudomonadati</taxon>
        <taxon>Pseudomonadota</taxon>
        <taxon>Betaproteobacteria</taxon>
        <taxon>Candidatus Accumulibacter</taxon>
    </lineage>
</organism>
<keyword evidence="3 14" id="KW-0597">Phosphoprotein</keyword>
<dbReference type="PANTHER" id="PTHR45339">
    <property type="entry name" value="HYBRID SIGNAL TRANSDUCTION HISTIDINE KINASE J"/>
    <property type="match status" value="1"/>
</dbReference>
<dbReference type="PROSITE" id="PS50109">
    <property type="entry name" value="HIS_KIN"/>
    <property type="match status" value="1"/>
</dbReference>
<comment type="catalytic activity">
    <reaction evidence="1">
        <text>ATP + protein L-histidine = ADP + protein N-phospho-L-histidine.</text>
        <dbReference type="EC" id="2.7.13.3"/>
    </reaction>
</comment>
<evidence type="ECO:0000256" key="12">
    <source>
        <dbReference type="ARBA" id="ARBA00070152"/>
    </source>
</evidence>
<dbReference type="Pfam" id="PF00072">
    <property type="entry name" value="Response_reg"/>
    <property type="match status" value="1"/>
</dbReference>
<dbReference type="SUPFAM" id="SSF52172">
    <property type="entry name" value="CheY-like"/>
    <property type="match status" value="1"/>
</dbReference>
<dbReference type="GO" id="GO:0005524">
    <property type="term" value="F:ATP binding"/>
    <property type="evidence" value="ECO:0007669"/>
    <property type="project" value="UniProtKB-KW"/>
</dbReference>
<feature type="domain" description="Histidine kinase" evidence="16">
    <location>
        <begin position="915"/>
        <end position="1135"/>
    </location>
</feature>
<evidence type="ECO:0000259" key="20">
    <source>
        <dbReference type="PROSITE" id="PS50894"/>
    </source>
</evidence>
<dbReference type="InterPro" id="IPR011006">
    <property type="entry name" value="CheY-like_superfamily"/>
</dbReference>
<sequence length="1417" mass="157194">MKARPLSSFLARLIWLCIAPLLLLAIWLAWDNLQELEARHLREGANLAQNQAIAHDNFLNTRIGALRMLADSPLADDPRRWPDLYAEALGFQKSFGTHVIFAASTQQMRFNTRTPFGTPLPMLPRPKGRSATLLALETGQPQVGDLFFGPVAQVPLVAIVVPRVQDGKVAHLMITTIETAQLQQRLDKVALPDGWSLTLVDGTGAHLARRAPAGFDAARDVAEDHRFVVALAKSAWSVVVEIPRSNHQAEQMKSGGILAAAILLATLFAILGGTLTSLRIGREVKALAMPPGSAGPPLEITEIAATQSQMNALNADRNASEERFRRLFDLAPLPLALVTEDGRILTLNARFQAVFGYTPEDLPTVDTWFERAYPDPVLRKRARSTWQRAASGEDIPPRAYRVVCKDGLARDMLISSLPQPEGSLAVFIDISVQKQAMQALEATLAEQGKARLATLNQIEDTNAALRRAESLAAALQESQNRLQLLIDHAPAALAMFDREMHYLAVSRRWREDYALGEREMLGHSHYDIFPEIPAAWRKVHQRGMAGETLAADEDRFERADGRVQWLRWEVRPWPTADGSVGGIVIFSEDITVRKAAAETVRASEEKLRNILDFSPDAVFIVAADRRFLYHNRQAAVLLGYSGDEFAELCIDDTIPDELHREVLERFRLNLEGQTQFFETQLRRKDQSLVDVEINGMRLPDGTVIGQVRDITSRKMAEQALRKSMEEQRLAQMAALSLMEDAQSERSRAEAALETVRKLSLAVEQSPESIVITDLTGAIEYVNDAFIKVSGYDRTEVIGQNPRLLNSGKTPPGNFAALWRALKRGDTWKGEFYNRHKDGSEFIEFAIVTPIRQPDGTITHYVAIKEDITERKQVSIELDTYRNHLEELVATRTTELVEARLRADAANQAKSAFLANMSHEIRTPMNAIIGLTHLLQRSQVTDEQRERLHKVDTAAYHLLSILNDILDLSKIEAGRMQLESMDFALSDILENTRVLIAEAAKTKNLVVDIDACHTPRWLHGDPMRLRQGLLNFASNAVKFTEHGRIVLRAQRVTEDAQGLLLRFEVEDTGIGIPADKLAGLFQAFTQADVSTTRQYGGTGLGLAITKRLAQMMGGDAGAESTPGQGSRFWFTARLEHGYGVVPVAGGAQIRNAGANLRSRRGARILLAEDNAVNREVAIELLRAVDLEVDSAENGRIAIDKARGHDYDLILMDMQMPELDGIEATRAIRSWPGRDRVPILAMTANVFEEDRRACLFAGMNDFIAKPIDPDQLYTTLLKWLPASVRTANAGKSETRAETADLYSRLARVAGLDIEQGLSITLGRIEFYARLLSMFVDSHAPDSEGLRMLACSDDQEALGQLVHALKGTAGNIGALHLSGKASSLMTNLREHRPNLYSQVMALADELEQLINGLRQALRRP</sequence>
<protein>
    <recommendedName>
        <fullName evidence="11">Sensory/regulatory protein RpfC</fullName>
        <ecNumber evidence="2">2.7.13.3</ecNumber>
    </recommendedName>
    <alternativeName>
        <fullName evidence="12">Virulence sensor protein BvgS</fullName>
    </alternativeName>
</protein>
<dbReference type="Pfam" id="PF00512">
    <property type="entry name" value="HisKA"/>
    <property type="match status" value="1"/>
</dbReference>
<dbReference type="SUPFAM" id="SSF47226">
    <property type="entry name" value="Histidine-containing phosphotransfer domain, HPT domain"/>
    <property type="match status" value="1"/>
</dbReference>
<evidence type="ECO:0000256" key="10">
    <source>
        <dbReference type="ARBA" id="ARBA00064003"/>
    </source>
</evidence>
<dbReference type="FunFam" id="1.10.287.130:FF:000002">
    <property type="entry name" value="Two-component osmosensing histidine kinase"/>
    <property type="match status" value="1"/>
</dbReference>
<dbReference type="SMART" id="SM00387">
    <property type="entry name" value="HATPase_c"/>
    <property type="match status" value="1"/>
</dbReference>
<dbReference type="Gene3D" id="3.40.50.2300">
    <property type="match status" value="1"/>
</dbReference>
<dbReference type="RefSeq" id="WP_273704376.1">
    <property type="nucleotide sequence ID" value="NZ_JDST02000018.1"/>
</dbReference>
<dbReference type="PROSITE" id="PS50894">
    <property type="entry name" value="HPT"/>
    <property type="match status" value="1"/>
</dbReference>
<dbReference type="PRINTS" id="PR00344">
    <property type="entry name" value="BCTRLSENSOR"/>
</dbReference>
<dbReference type="InterPro" id="IPR001789">
    <property type="entry name" value="Sig_transdc_resp-reg_receiver"/>
</dbReference>
<keyword evidence="6" id="KW-0418">Kinase</keyword>
<evidence type="ECO:0000259" key="18">
    <source>
        <dbReference type="PROSITE" id="PS50112"/>
    </source>
</evidence>
<evidence type="ECO:0000256" key="9">
    <source>
        <dbReference type="ARBA" id="ARBA00058004"/>
    </source>
</evidence>
<evidence type="ECO:0000256" key="1">
    <source>
        <dbReference type="ARBA" id="ARBA00000085"/>
    </source>
</evidence>
<name>A0A080MK79_9PROT</name>
<reference evidence="21" key="1">
    <citation type="submission" date="2014-02" db="EMBL/GenBank/DDBJ databases">
        <title>Expanding our view of genomic diversity in Candidatus Accumulibacter clades.</title>
        <authorList>
            <person name="Skennerton C.T."/>
            <person name="Barr J.J."/>
            <person name="Slater F.R."/>
            <person name="Bond P.L."/>
            <person name="Tyson G.W."/>
        </authorList>
    </citation>
    <scope>NUCLEOTIDE SEQUENCE [LARGE SCALE GENOMIC DNA]</scope>
</reference>
<evidence type="ECO:0000259" key="19">
    <source>
        <dbReference type="PROSITE" id="PS50113"/>
    </source>
</evidence>
<dbReference type="FunFam" id="3.30.565.10:FF:000010">
    <property type="entry name" value="Sensor histidine kinase RcsC"/>
    <property type="match status" value="1"/>
</dbReference>
<dbReference type="NCBIfam" id="TIGR00229">
    <property type="entry name" value="sensory_box"/>
    <property type="match status" value="4"/>
</dbReference>
<dbReference type="SUPFAM" id="SSF55874">
    <property type="entry name" value="ATPase domain of HSP90 chaperone/DNA topoisomerase II/histidine kinase"/>
    <property type="match status" value="1"/>
</dbReference>
<feature type="domain" description="Response regulatory" evidence="17">
    <location>
        <begin position="1162"/>
        <end position="1278"/>
    </location>
</feature>
<dbReference type="Proteomes" id="UP000021315">
    <property type="component" value="Unassembled WGS sequence"/>
</dbReference>
<evidence type="ECO:0000256" key="3">
    <source>
        <dbReference type="ARBA" id="ARBA00022553"/>
    </source>
</evidence>
<keyword evidence="8" id="KW-0902">Two-component regulatory system</keyword>
<comment type="caution">
    <text evidence="21">The sequence shown here is derived from an EMBL/GenBank/DDBJ whole genome shotgun (WGS) entry which is preliminary data.</text>
</comment>
<dbReference type="SUPFAM" id="SSF55785">
    <property type="entry name" value="PYP-like sensor domain (PAS domain)"/>
    <property type="match status" value="4"/>
</dbReference>
<dbReference type="SMART" id="SM00388">
    <property type="entry name" value="HisKA"/>
    <property type="match status" value="1"/>
</dbReference>
<evidence type="ECO:0000256" key="7">
    <source>
        <dbReference type="ARBA" id="ARBA00022840"/>
    </source>
</evidence>
<evidence type="ECO:0000256" key="15">
    <source>
        <dbReference type="SAM" id="Phobius"/>
    </source>
</evidence>
<keyword evidence="5" id="KW-0547">Nucleotide-binding</keyword>
<feature type="modified residue" description="4-aspartylphosphate" evidence="14">
    <location>
        <position position="1211"/>
    </location>
</feature>
<dbReference type="CDD" id="cd17546">
    <property type="entry name" value="REC_hyHK_CKI1_RcsC-like"/>
    <property type="match status" value="1"/>
</dbReference>
<dbReference type="STRING" id="1453999.AW06_001088"/>
<dbReference type="Gene3D" id="1.20.120.160">
    <property type="entry name" value="HPT domain"/>
    <property type="match status" value="1"/>
</dbReference>
<dbReference type="InterPro" id="IPR003594">
    <property type="entry name" value="HATPase_dom"/>
</dbReference>
<feature type="transmembrane region" description="Helical" evidence="15">
    <location>
        <begin position="254"/>
        <end position="275"/>
    </location>
</feature>
<feature type="domain" description="HPt" evidence="20">
    <location>
        <begin position="1321"/>
        <end position="1417"/>
    </location>
</feature>
<dbReference type="InterPro" id="IPR003661">
    <property type="entry name" value="HisK_dim/P_dom"/>
</dbReference>
<dbReference type="GO" id="GO:0005886">
    <property type="term" value="C:plasma membrane"/>
    <property type="evidence" value="ECO:0007669"/>
    <property type="project" value="UniProtKB-SubCell"/>
</dbReference>
<comment type="subunit">
    <text evidence="10">At low DSF concentrations, interacts with RpfF.</text>
</comment>
<dbReference type="EMBL" id="JDST02000018">
    <property type="protein sequence ID" value="KFB77714.1"/>
    <property type="molecule type" value="Genomic_DNA"/>
</dbReference>
<evidence type="ECO:0000256" key="2">
    <source>
        <dbReference type="ARBA" id="ARBA00012438"/>
    </source>
</evidence>
<dbReference type="SMART" id="SM00091">
    <property type="entry name" value="PAS"/>
    <property type="match status" value="4"/>
</dbReference>
<gene>
    <name evidence="21" type="primary">rpfC_3</name>
    <name evidence="21" type="ORF">AW06_001088</name>
</gene>
<keyword evidence="15" id="KW-0472">Membrane</keyword>
<dbReference type="CDD" id="cd00130">
    <property type="entry name" value="PAS"/>
    <property type="match status" value="4"/>
</dbReference>
<comment type="function">
    <text evidence="9">Member of the two-component regulatory system BvgS/BvgA. Phosphorylates BvgA via a four-step phosphorelay in response to environmental signals.</text>
</comment>
<dbReference type="CDD" id="cd16922">
    <property type="entry name" value="HATPase_EvgS-ArcB-TorS-like"/>
    <property type="match status" value="1"/>
</dbReference>
<dbReference type="InterPro" id="IPR008207">
    <property type="entry name" value="Sig_transdc_His_kin_Hpt_dom"/>
</dbReference>
<evidence type="ECO:0000256" key="14">
    <source>
        <dbReference type="PROSITE-ProRule" id="PRU00169"/>
    </source>
</evidence>
<keyword evidence="4 21" id="KW-0808">Transferase</keyword>
<accession>A0A080MK79</accession>
<dbReference type="PANTHER" id="PTHR45339:SF5">
    <property type="entry name" value="HISTIDINE KINASE"/>
    <property type="match status" value="1"/>
</dbReference>
<evidence type="ECO:0000256" key="13">
    <source>
        <dbReference type="PROSITE-ProRule" id="PRU00110"/>
    </source>
</evidence>
<keyword evidence="7" id="KW-0067">ATP-binding</keyword>
<dbReference type="InterPro" id="IPR013656">
    <property type="entry name" value="PAS_4"/>
</dbReference>
<dbReference type="Pfam" id="PF02518">
    <property type="entry name" value="HATPase_c"/>
    <property type="match status" value="1"/>
</dbReference>
<dbReference type="Pfam" id="PF13188">
    <property type="entry name" value="PAS_8"/>
    <property type="match status" value="1"/>
</dbReference>
<dbReference type="CDD" id="cd00082">
    <property type="entry name" value="HisKA"/>
    <property type="match status" value="1"/>
</dbReference>
<evidence type="ECO:0000256" key="11">
    <source>
        <dbReference type="ARBA" id="ARBA00068150"/>
    </source>
</evidence>
<dbReference type="PROSITE" id="PS50113">
    <property type="entry name" value="PAC"/>
    <property type="match status" value="2"/>
</dbReference>
<feature type="modified residue" description="Phosphohistidine" evidence="13">
    <location>
        <position position="1360"/>
    </location>
</feature>
<feature type="domain" description="PAC" evidence="19">
    <location>
        <begin position="825"/>
        <end position="879"/>
    </location>
</feature>
<dbReference type="SUPFAM" id="SSF47384">
    <property type="entry name" value="Homodimeric domain of signal transducing histidine kinase"/>
    <property type="match status" value="1"/>
</dbReference>
<dbReference type="Gene3D" id="1.10.287.130">
    <property type="match status" value="1"/>
</dbReference>